<keyword evidence="2" id="KW-1185">Reference proteome</keyword>
<dbReference type="AlphaFoldDB" id="C9MMP4"/>
<evidence type="ECO:0000313" key="1">
    <source>
        <dbReference type="EMBL" id="EEX19255.1"/>
    </source>
</evidence>
<dbReference type="STRING" id="649761.HMPREF0973_00877"/>
<evidence type="ECO:0000313" key="2">
    <source>
        <dbReference type="Proteomes" id="UP000003327"/>
    </source>
</evidence>
<comment type="caution">
    <text evidence="1">The sequence shown here is derived from an EMBL/GenBank/DDBJ whole genome shotgun (WGS) entry which is preliminary data.</text>
</comment>
<dbReference type="EMBL" id="ACVA01000018">
    <property type="protein sequence ID" value="EEX19255.1"/>
    <property type="molecule type" value="Genomic_DNA"/>
</dbReference>
<sequence>MINTLSISQQIPCKQYYSLPSPFGEGSGVRLVGLIVEASFSLFYLAS</sequence>
<organism evidence="1 2">
    <name type="scientific">Prevotella veroralis F0319</name>
    <dbReference type="NCBI Taxonomy" id="649761"/>
    <lineage>
        <taxon>Bacteria</taxon>
        <taxon>Pseudomonadati</taxon>
        <taxon>Bacteroidota</taxon>
        <taxon>Bacteroidia</taxon>
        <taxon>Bacteroidales</taxon>
        <taxon>Prevotellaceae</taxon>
        <taxon>Prevotella</taxon>
    </lineage>
</organism>
<proteinExistence type="predicted"/>
<accession>C9MMP4</accession>
<dbReference type="HOGENOM" id="CLU_3171807_0_0_10"/>
<reference evidence="1 2" key="1">
    <citation type="submission" date="2009-09" db="EMBL/GenBank/DDBJ databases">
        <authorList>
            <person name="Weinstock G."/>
            <person name="Sodergren E."/>
            <person name="Clifton S."/>
            <person name="Fulton L."/>
            <person name="Fulton B."/>
            <person name="Courtney L."/>
            <person name="Fronick C."/>
            <person name="Harrison M."/>
            <person name="Strong C."/>
            <person name="Farmer C."/>
            <person name="Delahaunty K."/>
            <person name="Markovic C."/>
            <person name="Hall O."/>
            <person name="Minx P."/>
            <person name="Tomlinson C."/>
            <person name="Mitreva M."/>
            <person name="Nelson J."/>
            <person name="Hou S."/>
            <person name="Wollam A."/>
            <person name="Pepin K.H."/>
            <person name="Johnson M."/>
            <person name="Bhonagiri V."/>
            <person name="Nash W.E."/>
            <person name="Warren W."/>
            <person name="Chinwalla A."/>
            <person name="Mardis E.R."/>
            <person name="Wilson R.K."/>
        </authorList>
    </citation>
    <scope>NUCLEOTIDE SEQUENCE [LARGE SCALE GENOMIC DNA]</scope>
    <source>
        <strain evidence="1 2">F0319</strain>
    </source>
</reference>
<protein>
    <submittedName>
        <fullName evidence="1">Uncharacterized protein</fullName>
    </submittedName>
</protein>
<name>C9MMP4_9BACT</name>
<dbReference type="Proteomes" id="UP000003327">
    <property type="component" value="Unassembled WGS sequence"/>
</dbReference>
<gene>
    <name evidence="1" type="ORF">HMPREF0973_00877</name>
</gene>